<keyword evidence="1" id="KW-0479">Metal-binding</keyword>
<dbReference type="GO" id="GO:0008270">
    <property type="term" value="F:zinc ion binding"/>
    <property type="evidence" value="ECO:0007669"/>
    <property type="project" value="UniProtKB-KW"/>
</dbReference>
<name>A0A8H5HZG8_9AGAR</name>
<feature type="domain" description="VWFA" evidence="5">
    <location>
        <begin position="1309"/>
        <end position="1495"/>
    </location>
</feature>
<dbReference type="InterPro" id="IPR016135">
    <property type="entry name" value="UBQ-conjugating_enzyme/RWD"/>
</dbReference>
<organism evidence="6 7">
    <name type="scientific">Collybiopsis confluens</name>
    <dbReference type="NCBI Taxonomy" id="2823264"/>
    <lineage>
        <taxon>Eukaryota</taxon>
        <taxon>Fungi</taxon>
        <taxon>Dikarya</taxon>
        <taxon>Basidiomycota</taxon>
        <taxon>Agaricomycotina</taxon>
        <taxon>Agaricomycetes</taxon>
        <taxon>Agaricomycetidae</taxon>
        <taxon>Agaricales</taxon>
        <taxon>Marasmiineae</taxon>
        <taxon>Omphalotaceae</taxon>
        <taxon>Collybiopsis</taxon>
    </lineage>
</organism>
<dbReference type="CDD" id="cd00198">
    <property type="entry name" value="vWFA"/>
    <property type="match status" value="1"/>
</dbReference>
<feature type="zinc finger region" description="C3H1-type" evidence="1">
    <location>
        <begin position="205"/>
        <end position="233"/>
    </location>
</feature>
<dbReference type="Gene3D" id="3.40.50.410">
    <property type="entry name" value="von Willebrand factor, type A domain"/>
    <property type="match status" value="1"/>
</dbReference>
<comment type="caution">
    <text evidence="6">The sequence shown here is derived from an EMBL/GenBank/DDBJ whole genome shotgun (WGS) entry which is preliminary data.</text>
</comment>
<dbReference type="Gene3D" id="3.10.110.10">
    <property type="entry name" value="Ubiquitin Conjugating Enzyme"/>
    <property type="match status" value="1"/>
</dbReference>
<reference evidence="6 7" key="1">
    <citation type="journal article" date="2020" name="ISME J.">
        <title>Uncovering the hidden diversity of litter-decomposition mechanisms in mushroom-forming fungi.</title>
        <authorList>
            <person name="Floudas D."/>
            <person name="Bentzer J."/>
            <person name="Ahren D."/>
            <person name="Johansson T."/>
            <person name="Persson P."/>
            <person name="Tunlid A."/>
        </authorList>
    </citation>
    <scope>NUCLEOTIDE SEQUENCE [LARGE SCALE GENOMIC DNA]</scope>
    <source>
        <strain evidence="6 7">CBS 406.79</strain>
    </source>
</reference>
<dbReference type="EMBL" id="JAACJN010000006">
    <property type="protein sequence ID" value="KAF5392275.1"/>
    <property type="molecule type" value="Genomic_DNA"/>
</dbReference>
<evidence type="ECO:0000313" key="7">
    <source>
        <dbReference type="Proteomes" id="UP000518752"/>
    </source>
</evidence>
<keyword evidence="7" id="KW-1185">Reference proteome</keyword>
<dbReference type="PANTHER" id="PTHR24068">
    <property type="entry name" value="UBIQUITIN-CONJUGATING ENZYME E2"/>
    <property type="match status" value="1"/>
</dbReference>
<dbReference type="InterPro" id="IPR000608">
    <property type="entry name" value="UBC"/>
</dbReference>
<feature type="compositionally biased region" description="Acidic residues" evidence="2">
    <location>
        <begin position="957"/>
        <end position="977"/>
    </location>
</feature>
<evidence type="ECO:0000259" key="4">
    <source>
        <dbReference type="PROSITE" id="PS50127"/>
    </source>
</evidence>
<dbReference type="Pfam" id="PF13519">
    <property type="entry name" value="VWA_2"/>
    <property type="match status" value="1"/>
</dbReference>
<feature type="domain" description="C3H1-type" evidence="3">
    <location>
        <begin position="205"/>
        <end position="233"/>
    </location>
</feature>
<evidence type="ECO:0000313" key="6">
    <source>
        <dbReference type="EMBL" id="KAF5392275.1"/>
    </source>
</evidence>
<feature type="region of interest" description="Disordered" evidence="2">
    <location>
        <begin position="957"/>
        <end position="979"/>
    </location>
</feature>
<dbReference type="InterPro" id="IPR000571">
    <property type="entry name" value="Znf_CCCH"/>
</dbReference>
<dbReference type="SUPFAM" id="SSF53300">
    <property type="entry name" value="vWA-like"/>
    <property type="match status" value="1"/>
</dbReference>
<sequence>MILRHRKELKISLPSTATNAELAKEVAKTFDINIGNLRLEVDGGFQLREQDSIMSIEHGEVVIARVSEPSVSYRDQNPLDRESLPAPDSSTVDTQMDDSVTDVPTIGTEGRKILFVSPEQARRCANAFPTGVEEPNEDFGTFAFEGGRVGSQVTLKSLKIEAARILDLDSDYARAMDSDKCTKCKQSAEETCACAIASEIIKHGLLSSMHCRLTIDGSECPHGKNCPYSHAPIALNTRIPPHCTICEGALGFPCKICEAATNDLDAAAHVHCPLVSNAGCGHLHHAHCLGLHLPESSKMPRPKNCPSGCAGAQFPFEQRIFRLNQPHVILVWDGPAESKIMYIPIPEDKCSKPLCQKAFQIEVSVLITIVREHLLEQKTVVPDCGLTVWFHGRDPVHETVLLTQTALVSVCATSYHDIADALGRFTLFASALGYVSKKQSASISASIRSAPNTSYTQVQLCDTIDFHTSAFPVFSTCDCTTLGELQLVSAGESGISSEPLILYVVQRAVANKDASLSPARGKTTFLDSPAWHPNGLLQTPRGIACLLSSLYVMAESVAHGKTRVQGTRNVLSMMYMIGRFPPAVRALDLIIKNINLLPEEQAALSSTIYYALKAFSYDAPSVIVNNDKRTFEASRILLAWILAAADAASTLSGDSAVEHISLVCASSGGRLRDPVQWGSSISERAFAMLHLPGSPLYRPLAQDRQFVDLKFESLTFQAIRAGKYLPQQTSLSVLRVDRIGRSPPSFQARIEITGRGFHQAIVRANNTELATRGPLDLKAPAIVPPQLVLDPEGLIAVFTGRGCGSTRDVNFFRPTASGDTAVDINDVAIALEQVIPERKKEQTWEIDSYTGIGGITRDPEEAIVLCLDLSESMRHRSGVEDGRIDRQRQEEARRQNVDKRIEKLTSGLTEDQLRSKARLFLDQNIDWSARVALRLYWEFLDQTHHNNSNDWMDVDVEDGEEEEGADESDSEEDEDDGEGRWEALARLRNELEVIARRDIMNRVDADHEDDEDEDEDPLFYTELAAFAKMCQQKPEHVKDYIYDELVGAEVDGEHLVGSEPFNIPRKYIDPKTGNILEDPCRPRRAPYGVYVSRSSLSWFDDEYSWPKGLYIEQEQSQREVKMAISEWISGRDLLTESVDPKEAWDLIFVHQGKTTSWKLDPATTTRTLYSLVNRAVGGAYTSFSLTRFSRVLLSSSIIPDSKSATIEGSGLADGGRIEITRAVPHTRASFILSFDRIGTRVVLPFDASNLALFALLQSYEFPMSDTTLWHGQRAGGDGAVYASPTSASFGTTGTFFSFSKQERFRCAGLHVSSSAAEKSRYLTRLHLLTELFNVFINRACSFDTRVPLVLGLVTFSDKAKVAQALTPLFEKFREQLNRATAGGDTAVYDALDLARSMLVHYRTDLLNLRRRIIMVSDGQDTSSTESPLDVLAALQRGNIVVDSVQVGPSVDAALHGISVVTGGYRFCPRTSLSDALSIFDLETVLNSGERPTPTLIKAPLLSLFSLRSIYGNTSRYPVDVVTLDEFPKRAEHAKLFNKAKVLEDAPTQLGLTTDDRLKRIMLEIHRLMKKTPNYADIYVDDSDITFLRIVMEAPNDEGCLYRNGIYLLTCDFPESYPRDAPQIRFVNFIMHPNVSKQGKVCIAELGRLWSSDMNMETVLHLVYQIFTHPDLENPLETQSSMRYYDDTGEYAFAVAQAVSTHASKTRAEWRMEMEDR</sequence>
<evidence type="ECO:0000259" key="5">
    <source>
        <dbReference type="PROSITE" id="PS50234"/>
    </source>
</evidence>
<dbReference type="InterPro" id="IPR002035">
    <property type="entry name" value="VWF_A"/>
</dbReference>
<dbReference type="SUPFAM" id="SSF54495">
    <property type="entry name" value="UBC-like"/>
    <property type="match status" value="1"/>
</dbReference>
<dbReference type="PROSITE" id="PS50234">
    <property type="entry name" value="VWFA"/>
    <property type="match status" value="1"/>
</dbReference>
<accession>A0A8H5HZG8</accession>
<feature type="region of interest" description="Disordered" evidence="2">
    <location>
        <begin position="877"/>
        <end position="898"/>
    </location>
</feature>
<proteinExistence type="predicted"/>
<keyword evidence="1" id="KW-0862">Zinc</keyword>
<dbReference type="Pfam" id="PF00179">
    <property type="entry name" value="UQ_con"/>
    <property type="match status" value="1"/>
</dbReference>
<dbReference type="OrthoDB" id="10069349at2759"/>
<dbReference type="SMART" id="SM00212">
    <property type="entry name" value="UBCc"/>
    <property type="match status" value="1"/>
</dbReference>
<gene>
    <name evidence="6" type="ORF">D9757_001558</name>
</gene>
<evidence type="ECO:0000256" key="2">
    <source>
        <dbReference type="SAM" id="MobiDB-lite"/>
    </source>
</evidence>
<protein>
    <submittedName>
        <fullName evidence="6">Uncharacterized protein</fullName>
    </submittedName>
</protein>
<dbReference type="Proteomes" id="UP000518752">
    <property type="component" value="Unassembled WGS sequence"/>
</dbReference>
<keyword evidence="1" id="KW-0863">Zinc-finger</keyword>
<dbReference type="InterPro" id="IPR036465">
    <property type="entry name" value="vWFA_dom_sf"/>
</dbReference>
<dbReference type="PROSITE" id="PS50127">
    <property type="entry name" value="UBC_2"/>
    <property type="match status" value="1"/>
</dbReference>
<evidence type="ECO:0000256" key="1">
    <source>
        <dbReference type="PROSITE-ProRule" id="PRU00723"/>
    </source>
</evidence>
<feature type="region of interest" description="Disordered" evidence="2">
    <location>
        <begin position="72"/>
        <end position="103"/>
    </location>
</feature>
<evidence type="ECO:0000259" key="3">
    <source>
        <dbReference type="PROSITE" id="PS50103"/>
    </source>
</evidence>
<feature type="domain" description="UBC core" evidence="4">
    <location>
        <begin position="1555"/>
        <end position="1703"/>
    </location>
</feature>
<dbReference type="PROSITE" id="PS50103">
    <property type="entry name" value="ZF_C3H1"/>
    <property type="match status" value="1"/>
</dbReference>